<gene>
    <name evidence="1" type="ORF">L9F63_012023</name>
</gene>
<dbReference type="AlphaFoldDB" id="A0AAD8ENR3"/>
<reference evidence="1" key="2">
    <citation type="submission" date="2023-05" db="EMBL/GenBank/DDBJ databases">
        <authorList>
            <person name="Fouks B."/>
        </authorList>
    </citation>
    <scope>NUCLEOTIDE SEQUENCE</scope>
    <source>
        <strain evidence="1">Stay&amp;Tobe</strain>
        <tissue evidence="1">Testes</tissue>
    </source>
</reference>
<dbReference type="EMBL" id="JASPKZ010001953">
    <property type="protein sequence ID" value="KAJ9596953.1"/>
    <property type="molecule type" value="Genomic_DNA"/>
</dbReference>
<organism evidence="1 2">
    <name type="scientific">Diploptera punctata</name>
    <name type="common">Pacific beetle cockroach</name>
    <dbReference type="NCBI Taxonomy" id="6984"/>
    <lineage>
        <taxon>Eukaryota</taxon>
        <taxon>Metazoa</taxon>
        <taxon>Ecdysozoa</taxon>
        <taxon>Arthropoda</taxon>
        <taxon>Hexapoda</taxon>
        <taxon>Insecta</taxon>
        <taxon>Pterygota</taxon>
        <taxon>Neoptera</taxon>
        <taxon>Polyneoptera</taxon>
        <taxon>Dictyoptera</taxon>
        <taxon>Blattodea</taxon>
        <taxon>Blaberoidea</taxon>
        <taxon>Blaberidae</taxon>
        <taxon>Diplopterinae</taxon>
        <taxon>Diploptera</taxon>
    </lineage>
</organism>
<sequence length="65" mass="7422">YFKIINSVALQLRCASTSDEHVQVTPVKAMQKMTAAFVPKTYSGINFGLRAMRFRDLRRPECSIQ</sequence>
<keyword evidence="2" id="KW-1185">Reference proteome</keyword>
<evidence type="ECO:0000313" key="1">
    <source>
        <dbReference type="EMBL" id="KAJ9596953.1"/>
    </source>
</evidence>
<comment type="caution">
    <text evidence="1">The sequence shown here is derived from an EMBL/GenBank/DDBJ whole genome shotgun (WGS) entry which is preliminary data.</text>
</comment>
<feature type="non-terminal residue" evidence="1">
    <location>
        <position position="1"/>
    </location>
</feature>
<reference evidence="1" key="1">
    <citation type="journal article" date="2023" name="IScience">
        <title>Live-bearing cockroach genome reveals convergent evolutionary mechanisms linked to viviparity in insects and beyond.</title>
        <authorList>
            <person name="Fouks B."/>
            <person name="Harrison M.C."/>
            <person name="Mikhailova A.A."/>
            <person name="Marchal E."/>
            <person name="English S."/>
            <person name="Carruthers M."/>
            <person name="Jennings E.C."/>
            <person name="Chiamaka E.L."/>
            <person name="Frigard R.A."/>
            <person name="Pippel M."/>
            <person name="Attardo G.M."/>
            <person name="Benoit J.B."/>
            <person name="Bornberg-Bauer E."/>
            <person name="Tobe S.S."/>
        </authorList>
    </citation>
    <scope>NUCLEOTIDE SEQUENCE</scope>
    <source>
        <strain evidence="1">Stay&amp;Tobe</strain>
    </source>
</reference>
<accession>A0AAD8ENR3</accession>
<feature type="non-terminal residue" evidence="1">
    <location>
        <position position="65"/>
    </location>
</feature>
<protein>
    <submittedName>
        <fullName evidence="1">Uncharacterized protein</fullName>
    </submittedName>
</protein>
<proteinExistence type="predicted"/>
<dbReference type="Proteomes" id="UP001233999">
    <property type="component" value="Unassembled WGS sequence"/>
</dbReference>
<name>A0AAD8ENR3_DIPPU</name>
<evidence type="ECO:0000313" key="2">
    <source>
        <dbReference type="Proteomes" id="UP001233999"/>
    </source>
</evidence>